<accession>A0ABV0XXF0</accession>
<keyword evidence="2" id="KW-1185">Reference proteome</keyword>
<dbReference type="Proteomes" id="UP001469553">
    <property type="component" value="Unassembled WGS sequence"/>
</dbReference>
<proteinExistence type="predicted"/>
<sequence>GDTGRCCCTGVAHLKAISWASYGVETQREESARFLTWRDQPSTEGSCGNCLVSCFTRVMFRGVWKLQPRRPEPPLCFQLQPQLLRSRLNLTISLPVHPPTLFLQPLWSFPEEKKTQAKEHRNSPHKTAHILSPSSHCGKGLITPLTKISTLEILILPAAPVQVPVQPHIIVL</sequence>
<reference evidence="1 2" key="1">
    <citation type="submission" date="2021-06" db="EMBL/GenBank/DDBJ databases">
        <authorList>
            <person name="Palmer J.M."/>
        </authorList>
    </citation>
    <scope>NUCLEOTIDE SEQUENCE [LARGE SCALE GENOMIC DNA]</scope>
    <source>
        <strain evidence="1 2">AS_MEX2019</strain>
        <tissue evidence="1">Muscle</tissue>
    </source>
</reference>
<dbReference type="EMBL" id="JAHRIP010016212">
    <property type="protein sequence ID" value="MEQ2286036.1"/>
    <property type="molecule type" value="Genomic_DNA"/>
</dbReference>
<comment type="caution">
    <text evidence="1">The sequence shown here is derived from an EMBL/GenBank/DDBJ whole genome shotgun (WGS) entry which is preliminary data.</text>
</comment>
<protein>
    <submittedName>
        <fullName evidence="1">Uncharacterized protein</fullName>
    </submittedName>
</protein>
<name>A0ABV0XXF0_9TELE</name>
<evidence type="ECO:0000313" key="1">
    <source>
        <dbReference type="EMBL" id="MEQ2286036.1"/>
    </source>
</evidence>
<organism evidence="1 2">
    <name type="scientific">Ameca splendens</name>
    <dbReference type="NCBI Taxonomy" id="208324"/>
    <lineage>
        <taxon>Eukaryota</taxon>
        <taxon>Metazoa</taxon>
        <taxon>Chordata</taxon>
        <taxon>Craniata</taxon>
        <taxon>Vertebrata</taxon>
        <taxon>Euteleostomi</taxon>
        <taxon>Actinopterygii</taxon>
        <taxon>Neopterygii</taxon>
        <taxon>Teleostei</taxon>
        <taxon>Neoteleostei</taxon>
        <taxon>Acanthomorphata</taxon>
        <taxon>Ovalentaria</taxon>
        <taxon>Atherinomorphae</taxon>
        <taxon>Cyprinodontiformes</taxon>
        <taxon>Goodeidae</taxon>
        <taxon>Ameca</taxon>
    </lineage>
</organism>
<evidence type="ECO:0000313" key="2">
    <source>
        <dbReference type="Proteomes" id="UP001469553"/>
    </source>
</evidence>
<feature type="non-terminal residue" evidence="1">
    <location>
        <position position="1"/>
    </location>
</feature>
<gene>
    <name evidence="1" type="ORF">AMECASPLE_038098</name>
</gene>